<dbReference type="CDD" id="cd15858">
    <property type="entry name" value="SNARE_VAM7"/>
    <property type="match status" value="1"/>
</dbReference>
<feature type="domain" description="T-SNARE coiled-coil homology" evidence="6">
    <location>
        <begin position="261"/>
        <end position="323"/>
    </location>
</feature>
<dbReference type="GO" id="GO:0031201">
    <property type="term" value="C:SNARE complex"/>
    <property type="evidence" value="ECO:0007669"/>
    <property type="project" value="EnsemblFungi"/>
</dbReference>
<evidence type="ECO:0000256" key="2">
    <source>
        <dbReference type="ARBA" id="ARBA00022554"/>
    </source>
</evidence>
<dbReference type="GO" id="GO:0070300">
    <property type="term" value="F:phosphatidic acid binding"/>
    <property type="evidence" value="ECO:0007669"/>
    <property type="project" value="EnsemblFungi"/>
</dbReference>
<dbReference type="VEuPathDB" id="FungiDB:CAGL0I07095g"/>
<dbReference type="InterPro" id="IPR036871">
    <property type="entry name" value="PX_dom_sf"/>
</dbReference>
<dbReference type="InterPro" id="IPR001683">
    <property type="entry name" value="PX_dom"/>
</dbReference>
<evidence type="ECO:0000256" key="4">
    <source>
        <dbReference type="ARBA" id="ARBA00054927"/>
    </source>
</evidence>
<dbReference type="Gene3D" id="1.20.5.110">
    <property type="match status" value="1"/>
</dbReference>
<gene>
    <name evidence="8" type="ORF">AO440_002640</name>
</gene>
<organism evidence="8 9">
    <name type="scientific">Candida glabrata</name>
    <name type="common">Yeast</name>
    <name type="synonym">Torulopsis glabrata</name>
    <dbReference type="NCBI Taxonomy" id="5478"/>
    <lineage>
        <taxon>Eukaryota</taxon>
        <taxon>Fungi</taxon>
        <taxon>Dikarya</taxon>
        <taxon>Ascomycota</taxon>
        <taxon>Saccharomycotina</taxon>
        <taxon>Saccharomycetes</taxon>
        <taxon>Saccharomycetales</taxon>
        <taxon>Saccharomycetaceae</taxon>
        <taxon>Nakaseomyces</taxon>
    </lineage>
</organism>
<keyword evidence="2" id="KW-0926">Vacuole</keyword>
<dbReference type="AlphaFoldDB" id="A0A0W0DMS8"/>
<feature type="domain" description="PX" evidence="7">
    <location>
        <begin position="1"/>
        <end position="136"/>
    </location>
</feature>
<dbReference type="Proteomes" id="UP000054886">
    <property type="component" value="Unassembled WGS sequence"/>
</dbReference>
<evidence type="ECO:0000313" key="8">
    <source>
        <dbReference type="EMBL" id="KTB05138.1"/>
    </source>
</evidence>
<dbReference type="Pfam" id="PF00787">
    <property type="entry name" value="PX"/>
    <property type="match status" value="1"/>
</dbReference>
<dbReference type="GO" id="GO:0061909">
    <property type="term" value="P:autophagosome-lysosome fusion"/>
    <property type="evidence" value="ECO:0007669"/>
    <property type="project" value="EnsemblFungi"/>
</dbReference>
<accession>A0A0W0DMS8</accession>
<dbReference type="SMART" id="SM00397">
    <property type="entry name" value="t_SNARE"/>
    <property type="match status" value="1"/>
</dbReference>
<dbReference type="OMA" id="DSFDTRW"/>
<evidence type="ECO:0000259" key="6">
    <source>
        <dbReference type="PROSITE" id="PS50192"/>
    </source>
</evidence>
<dbReference type="FunFam" id="1.20.5.110:FF:000058">
    <property type="entry name" value="VAM7p Vacuolar SNARE protein"/>
    <property type="match status" value="1"/>
</dbReference>
<dbReference type="InterPro" id="IPR000727">
    <property type="entry name" value="T_SNARE_dom"/>
</dbReference>
<dbReference type="GO" id="GO:0000407">
    <property type="term" value="C:phagophore assembly site"/>
    <property type="evidence" value="ECO:0007669"/>
    <property type="project" value="EnsemblFungi"/>
</dbReference>
<dbReference type="SUPFAM" id="SSF64268">
    <property type="entry name" value="PX domain"/>
    <property type="match status" value="1"/>
</dbReference>
<dbReference type="VEuPathDB" id="FungiDB:GWK60_I02585"/>
<sequence>MASKGYARMRVRYRVHVDEVQVRGGVAKYGLVVSVWDQDGQEELRETTVWRRYSEFLALKKELESSCGCDIPYEFPPRTLWFGGGSKTGGTDKKVIEERKVKLADFMSELLNDSFDVKWKRHKSVSNFLGMDIAQMENVKSTKSKPPQNGWMDMFHEYKMEFEDCKKQEGVQRSRNAMYIRLKLNELEQILNTEELPEEERDRRSKLLTTLKQDLNELTISREDPIVPREQVVKPLPGRRMLGETIETAKYNNRDLLQVQKQMNKEQDQELEQLHKIIQRQKQLSMEMNEELSQQNELLDSFQNDVDRTAMKLKQANRRARDFNDK</sequence>
<evidence type="ECO:0000313" key="9">
    <source>
        <dbReference type="Proteomes" id="UP000054886"/>
    </source>
</evidence>
<dbReference type="VEuPathDB" id="FungiDB:B1J91_I07095g"/>
<protein>
    <submittedName>
        <fullName evidence="8">Vacuolar morphogenesis protein 7</fullName>
    </submittedName>
</protein>
<dbReference type="SUPFAM" id="SSF58038">
    <property type="entry name" value="SNARE fusion complex"/>
    <property type="match status" value="1"/>
</dbReference>
<dbReference type="PROSITE" id="PS50192">
    <property type="entry name" value="T_SNARE"/>
    <property type="match status" value="1"/>
</dbReference>
<dbReference type="EMBL" id="LLZZ01000114">
    <property type="protein sequence ID" value="KTB05138.1"/>
    <property type="molecule type" value="Genomic_DNA"/>
</dbReference>
<dbReference type="GO" id="GO:0000329">
    <property type="term" value="C:fungal-type vacuole membrane"/>
    <property type="evidence" value="ECO:0007669"/>
    <property type="project" value="EnsemblFungi"/>
</dbReference>
<reference evidence="8 9" key="1">
    <citation type="submission" date="2015-10" db="EMBL/GenBank/DDBJ databases">
        <title>Draft genomes sequences of Candida glabrata isolates 1A, 1B, 2A, 2B, 3A and 3B.</title>
        <authorList>
            <person name="Haavelsrud O.E."/>
            <person name="Gaustad P."/>
        </authorList>
    </citation>
    <scope>NUCLEOTIDE SEQUENCE [LARGE SCALE GENOMIC DNA]</scope>
    <source>
        <strain evidence="8">910700640</strain>
    </source>
</reference>
<dbReference type="PhylomeDB" id="A0A0W0DMS8"/>
<feature type="coiled-coil region" evidence="5">
    <location>
        <begin position="264"/>
        <end position="326"/>
    </location>
</feature>
<dbReference type="VEuPathDB" id="FungiDB:GVI51_I06919"/>
<name>A0A0W0DMS8_CANGB</name>
<comment type="function">
    <text evidence="4">Essential for proper morphogenesis of the vacuole. May exist as structural reinforcement on the surface of the vacuolar membrane and be required for maintenance against rupture by osmotic pressure.</text>
</comment>
<keyword evidence="3 5" id="KW-0175">Coiled coil</keyword>
<evidence type="ECO:0000259" key="7">
    <source>
        <dbReference type="PROSITE" id="PS50195"/>
    </source>
</evidence>
<dbReference type="GO" id="GO:0007036">
    <property type="term" value="P:vacuolar calcium ion homeostasis"/>
    <property type="evidence" value="ECO:0007669"/>
    <property type="project" value="EnsemblFungi"/>
</dbReference>
<dbReference type="PROSITE" id="PS50195">
    <property type="entry name" value="PX"/>
    <property type="match status" value="1"/>
</dbReference>
<dbReference type="Gene3D" id="3.30.1520.10">
    <property type="entry name" value="Phox-like domain"/>
    <property type="match status" value="1"/>
</dbReference>
<dbReference type="GO" id="GO:0005484">
    <property type="term" value="F:SNAP receptor activity"/>
    <property type="evidence" value="ECO:0007669"/>
    <property type="project" value="EnsemblFungi"/>
</dbReference>
<dbReference type="GO" id="GO:0034727">
    <property type="term" value="P:piecemeal microautophagy of the nucleus"/>
    <property type="evidence" value="ECO:0007669"/>
    <property type="project" value="EnsemblFungi"/>
</dbReference>
<comment type="subcellular location">
    <subcellularLocation>
        <location evidence="1">Vacuole</location>
    </subcellularLocation>
</comment>
<comment type="caution">
    <text evidence="8">The sequence shown here is derived from an EMBL/GenBank/DDBJ whole genome shotgun (WGS) entry which is preliminary data.</text>
</comment>
<evidence type="ECO:0000256" key="3">
    <source>
        <dbReference type="ARBA" id="ARBA00023054"/>
    </source>
</evidence>
<dbReference type="GO" id="GO:0032266">
    <property type="term" value="F:phosphatidylinositol-3-phosphate binding"/>
    <property type="evidence" value="ECO:0007669"/>
    <property type="project" value="EnsemblFungi"/>
</dbReference>
<dbReference type="GO" id="GO:0032258">
    <property type="term" value="P:cytoplasm to vacuole targeting by the Cvt pathway"/>
    <property type="evidence" value="ECO:0007669"/>
    <property type="project" value="EnsemblFungi"/>
</dbReference>
<evidence type="ECO:0000256" key="1">
    <source>
        <dbReference type="ARBA" id="ARBA00004116"/>
    </source>
</evidence>
<evidence type="ECO:0000256" key="5">
    <source>
        <dbReference type="SAM" id="Coils"/>
    </source>
</evidence>
<proteinExistence type="predicted"/>
<dbReference type="GO" id="GO:0042144">
    <property type="term" value="P:vacuole fusion, non-autophagic"/>
    <property type="evidence" value="ECO:0007669"/>
    <property type="project" value="EnsemblFungi"/>
</dbReference>